<dbReference type="RefSeq" id="WP_060814141.1">
    <property type="nucleotide sequence ID" value="NZ_JBHULA010000019.1"/>
</dbReference>
<organism evidence="2 3">
    <name type="scientific">Enterococcus gallinarum</name>
    <dbReference type="NCBI Taxonomy" id="1353"/>
    <lineage>
        <taxon>Bacteria</taxon>
        <taxon>Bacillati</taxon>
        <taxon>Bacillota</taxon>
        <taxon>Bacilli</taxon>
        <taxon>Lactobacillales</taxon>
        <taxon>Enterococcaceae</taxon>
        <taxon>Enterococcus</taxon>
    </lineage>
</organism>
<evidence type="ECO:0000313" key="2">
    <source>
        <dbReference type="EMBL" id="STD81622.1"/>
    </source>
</evidence>
<dbReference type="OrthoDB" id="9808602at2"/>
<keyword evidence="3" id="KW-1185">Reference proteome</keyword>
<evidence type="ECO:0000259" key="1">
    <source>
        <dbReference type="Pfam" id="PF04321"/>
    </source>
</evidence>
<dbReference type="SUPFAM" id="SSF51735">
    <property type="entry name" value="NAD(P)-binding Rossmann-fold domains"/>
    <property type="match status" value="1"/>
</dbReference>
<evidence type="ECO:0000313" key="3">
    <source>
        <dbReference type="Proteomes" id="UP000254807"/>
    </source>
</evidence>
<dbReference type="EMBL" id="UFYW01000001">
    <property type="protein sequence ID" value="STD81622.1"/>
    <property type="molecule type" value="Genomic_DNA"/>
</dbReference>
<feature type="domain" description="RmlD-like substrate binding" evidence="1">
    <location>
        <begin position="3"/>
        <end position="177"/>
    </location>
</feature>
<reference evidence="2 3" key="1">
    <citation type="submission" date="2018-06" db="EMBL/GenBank/DDBJ databases">
        <authorList>
            <consortium name="Pathogen Informatics"/>
            <person name="Doyle S."/>
        </authorList>
    </citation>
    <scope>NUCLEOTIDE SEQUENCE [LARGE SCALE GENOMIC DNA]</scope>
    <source>
        <strain evidence="2 3">NCTC12360</strain>
    </source>
</reference>
<accession>A0A376GVC3</accession>
<protein>
    <submittedName>
        <fullName evidence="2">UDP-glucose 4-epimerase</fullName>
    </submittedName>
</protein>
<sequence length="294" mass="33902">MKRILITGANSYIGTSFENWMKQFGDEYQIDTLDMHGDLWKAKDFSHYESVFHVAGIAHADVSKVSEETKQLYYKVNCDLAVETAKKYKNDLNGRVGQFIYMSSIIIYGEETNINKKRVITPETEPSPSNFYGDSKWQAEKQLTLLQSENFHLAIIRPPMIYGEGSKGNYQQLVKIANKLPLFPNIKNERSMLSIERLCEFIKFRVDSSDNGVFFPQDENYVRTSYMVRDLALENGKKIYLFSWLNWFIYLLGYFPGKIGKLVNKAFGSLVYDNLNTDLKSNSVRDTSERSVGN</sequence>
<dbReference type="InterPro" id="IPR051783">
    <property type="entry name" value="NAD(P)-dependent_oxidoreduct"/>
</dbReference>
<dbReference type="GO" id="GO:0004029">
    <property type="term" value="F:aldehyde dehydrogenase (NAD+) activity"/>
    <property type="evidence" value="ECO:0007669"/>
    <property type="project" value="TreeGrafter"/>
</dbReference>
<dbReference type="PANTHER" id="PTHR48079">
    <property type="entry name" value="PROTEIN YEEZ"/>
    <property type="match status" value="1"/>
</dbReference>
<dbReference type="AlphaFoldDB" id="A0A376GVC3"/>
<dbReference type="InterPro" id="IPR029903">
    <property type="entry name" value="RmlD-like-bd"/>
</dbReference>
<gene>
    <name evidence="2" type="ORF">NCTC12360_00035</name>
</gene>
<name>A0A376GVC3_ENTGA</name>
<dbReference type="Proteomes" id="UP000254807">
    <property type="component" value="Unassembled WGS sequence"/>
</dbReference>
<dbReference type="Gene3D" id="3.40.50.720">
    <property type="entry name" value="NAD(P)-binding Rossmann-like Domain"/>
    <property type="match status" value="1"/>
</dbReference>
<dbReference type="GO" id="GO:0005737">
    <property type="term" value="C:cytoplasm"/>
    <property type="evidence" value="ECO:0007669"/>
    <property type="project" value="TreeGrafter"/>
</dbReference>
<dbReference type="Pfam" id="PF04321">
    <property type="entry name" value="RmlD_sub_bind"/>
    <property type="match status" value="1"/>
</dbReference>
<dbReference type="InterPro" id="IPR036291">
    <property type="entry name" value="NAD(P)-bd_dom_sf"/>
</dbReference>
<dbReference type="PANTHER" id="PTHR48079:SF6">
    <property type="entry name" value="NAD(P)-BINDING DOMAIN-CONTAINING PROTEIN-RELATED"/>
    <property type="match status" value="1"/>
</dbReference>
<proteinExistence type="predicted"/>